<feature type="transmembrane region" description="Helical" evidence="2">
    <location>
        <begin position="457"/>
        <end position="478"/>
    </location>
</feature>
<dbReference type="RefSeq" id="WP_061683749.1">
    <property type="nucleotide sequence ID" value="NZ_LRAD01000057.1"/>
</dbReference>
<feature type="transmembrane region" description="Helical" evidence="2">
    <location>
        <begin position="270"/>
        <end position="289"/>
    </location>
</feature>
<keyword evidence="2" id="KW-0812">Transmembrane</keyword>
<comment type="caution">
    <text evidence="6">The sequence shown here is derived from an EMBL/GenBank/DDBJ whole genome shotgun (WGS) entry which is preliminary data.</text>
</comment>
<feature type="domain" description="DUF2207" evidence="4">
    <location>
        <begin position="62"/>
        <end position="253"/>
    </location>
</feature>
<dbReference type="InterPro" id="IPR018702">
    <property type="entry name" value="DUF2207"/>
</dbReference>
<dbReference type="EMBL" id="LRAD01000057">
    <property type="protein sequence ID" value="KXZ57492.1"/>
    <property type="molecule type" value="Genomic_DNA"/>
</dbReference>
<keyword evidence="2" id="KW-1133">Transmembrane helix</keyword>
<dbReference type="Proteomes" id="UP000075357">
    <property type="component" value="Unassembled WGS sequence"/>
</dbReference>
<protein>
    <recommendedName>
        <fullName evidence="8">DUF2207 domain-containing protein</fullName>
    </recommendedName>
</protein>
<organism evidence="6 7">
    <name type="scientific">Microbacterium laevaniformans</name>
    <dbReference type="NCBI Taxonomy" id="36807"/>
    <lineage>
        <taxon>Bacteria</taxon>
        <taxon>Bacillati</taxon>
        <taxon>Actinomycetota</taxon>
        <taxon>Actinomycetes</taxon>
        <taxon>Micrococcales</taxon>
        <taxon>Microbacteriaceae</taxon>
        <taxon>Microbacterium</taxon>
    </lineage>
</organism>
<evidence type="ECO:0000256" key="2">
    <source>
        <dbReference type="SAM" id="Phobius"/>
    </source>
</evidence>
<evidence type="ECO:0000313" key="7">
    <source>
        <dbReference type="Proteomes" id="UP000075357"/>
    </source>
</evidence>
<evidence type="ECO:0008006" key="8">
    <source>
        <dbReference type="Google" id="ProtNLM"/>
    </source>
</evidence>
<feature type="region of interest" description="Disordered" evidence="1">
    <location>
        <begin position="595"/>
        <end position="619"/>
    </location>
</feature>
<evidence type="ECO:0000259" key="5">
    <source>
        <dbReference type="Pfam" id="PF20990"/>
    </source>
</evidence>
<reference evidence="6 7" key="1">
    <citation type="submission" date="2016-01" db="EMBL/GenBank/DDBJ databases">
        <title>Draft genome sequences of Microbacterium laevaniformans LCDC 91-0039 and the type strain of Microbacterium hominis LCDC 84-209.</title>
        <authorList>
            <person name="Bernier A.-M."/>
            <person name="Bernard K."/>
        </authorList>
    </citation>
    <scope>NUCLEOTIDE SEQUENCE [LARGE SCALE GENOMIC DNA]</scope>
    <source>
        <strain evidence="6 7">LCDC 91-0039</strain>
    </source>
</reference>
<evidence type="ECO:0000259" key="4">
    <source>
        <dbReference type="Pfam" id="PF09972"/>
    </source>
</evidence>
<feature type="signal peptide" evidence="3">
    <location>
        <begin position="1"/>
        <end position="32"/>
    </location>
</feature>
<accession>A0A150H5V6</accession>
<dbReference type="STRING" id="36807.Mlaev_02678"/>
<dbReference type="InterPro" id="IPR048389">
    <property type="entry name" value="YciQ-like_C"/>
</dbReference>
<keyword evidence="2" id="KW-0472">Membrane</keyword>
<feature type="transmembrane region" description="Helical" evidence="2">
    <location>
        <begin position="429"/>
        <end position="451"/>
    </location>
</feature>
<gene>
    <name evidence="6" type="ORF">Mlaev_02678</name>
</gene>
<dbReference type="Pfam" id="PF09972">
    <property type="entry name" value="DUF2207"/>
    <property type="match status" value="1"/>
</dbReference>
<keyword evidence="7" id="KW-1185">Reference proteome</keyword>
<dbReference type="AlphaFoldDB" id="A0A150H5V6"/>
<evidence type="ECO:0000256" key="3">
    <source>
        <dbReference type="SAM" id="SignalP"/>
    </source>
</evidence>
<proteinExistence type="predicted"/>
<sequence length="619" mass="64305">MRRARAGIVRATVAIAGAVAAMTVAVAAPAWAGPVPEVAPAASVGRAAPAGVDDFSFSSMTADYTLTRADDGTSRMRVVETLVAQFPEVDQNHGIRRQIPDSYNGQPLRPRLVSVTDGDGAPRPSEVEDEDGVFSVVSRSDEYLRGAQTFVLTYTLENVTWDFSDSGLEFYWDVNGVAWGQSFGRVTARLHLDEALAKALTGRMSCYQGAQGATSSCASISSAPDAAAGGGTVVTAVADDVQPNQTLTMAVGFADGTFATFDSGYLASPFGWGQLGAGLLAVGAGVLGVRARRRQLADEPGRPTIIAEYDPPRIVDALESAVLLGQSSKAIPAEVLEQAVRGSIRILESEARGWGKPKLVAELVDRWKADGDGQMLLDGLFPGGMPGAQYTFGKQDTRFSKVAQKILAAAETELTTRGLRRAVPARARWVPILLAVAGAGLALGLGFVAIGSYVQPALPWTVIGVSVAIAVVVIGMCVRKPLTALGAETRDHLRGLEEFIRWAEADRIRMLQSPAGAERVAVDVNDPRQKLDLYEKLLPYAVVFGQEKQWSAELAVLYTAVGAAGPVWYYGTGAFDASSFSAGIGSLSSAAMSSSSTSGGSGGGGSAGGGGGGGGGGGI</sequence>
<dbReference type="Pfam" id="PF20990">
    <property type="entry name" value="DUF2207_C"/>
    <property type="match status" value="1"/>
</dbReference>
<name>A0A150H5V6_9MICO</name>
<feature type="compositionally biased region" description="Gly residues" evidence="1">
    <location>
        <begin position="599"/>
        <end position="619"/>
    </location>
</feature>
<feature type="chain" id="PRO_5039266225" description="DUF2207 domain-containing protein" evidence="3">
    <location>
        <begin position="33"/>
        <end position="619"/>
    </location>
</feature>
<evidence type="ECO:0000313" key="6">
    <source>
        <dbReference type="EMBL" id="KXZ57492.1"/>
    </source>
</evidence>
<dbReference type="PATRIC" id="fig|36807.3.peg.2727"/>
<evidence type="ECO:0000256" key="1">
    <source>
        <dbReference type="SAM" id="MobiDB-lite"/>
    </source>
</evidence>
<feature type="domain" description="Predicted membrane protein YciQ-like C-terminal" evidence="5">
    <location>
        <begin position="308"/>
        <end position="554"/>
    </location>
</feature>
<keyword evidence="3" id="KW-0732">Signal</keyword>